<accession>A0AB39R088</accession>
<keyword evidence="2" id="KW-1133">Transmembrane helix</keyword>
<name>A0AB39R088_9ACTN</name>
<dbReference type="InterPro" id="IPR032806">
    <property type="entry name" value="YbfD_N"/>
</dbReference>
<proteinExistence type="predicted"/>
<gene>
    <name evidence="4" type="ORF">AB5J52_46965</name>
</gene>
<evidence type="ECO:0000259" key="3">
    <source>
        <dbReference type="Pfam" id="PF13808"/>
    </source>
</evidence>
<reference evidence="4" key="1">
    <citation type="submission" date="2024-07" db="EMBL/GenBank/DDBJ databases">
        <authorList>
            <person name="Yu S.T."/>
        </authorList>
    </citation>
    <scope>NUCLEOTIDE SEQUENCE</scope>
    <source>
        <strain evidence="4">R39</strain>
    </source>
</reference>
<organism evidence="4">
    <name type="scientific">Streptomyces sp. R39</name>
    <dbReference type="NCBI Taxonomy" id="3238631"/>
    <lineage>
        <taxon>Bacteria</taxon>
        <taxon>Bacillati</taxon>
        <taxon>Actinomycetota</taxon>
        <taxon>Actinomycetes</taxon>
        <taxon>Kitasatosporales</taxon>
        <taxon>Streptomycetaceae</taxon>
        <taxon>Streptomyces</taxon>
    </lineage>
</organism>
<evidence type="ECO:0000256" key="2">
    <source>
        <dbReference type="SAM" id="Phobius"/>
    </source>
</evidence>
<keyword evidence="2" id="KW-0472">Membrane</keyword>
<protein>
    <submittedName>
        <fullName evidence="4">Transposase family protein</fullName>
    </submittedName>
</protein>
<feature type="domain" description="H repeat-associated protein N-terminal" evidence="3">
    <location>
        <begin position="29"/>
        <end position="65"/>
    </location>
</feature>
<evidence type="ECO:0000256" key="1">
    <source>
        <dbReference type="SAM" id="MobiDB-lite"/>
    </source>
</evidence>
<dbReference type="Pfam" id="PF13808">
    <property type="entry name" value="DDE_Tnp_1_assoc"/>
    <property type="match status" value="1"/>
</dbReference>
<dbReference type="AlphaFoldDB" id="A0AB39R088"/>
<dbReference type="RefSeq" id="WP_369227867.1">
    <property type="nucleotide sequence ID" value="NZ_CP163441.1"/>
</dbReference>
<evidence type="ECO:0000313" key="4">
    <source>
        <dbReference type="EMBL" id="XDQ49213.1"/>
    </source>
</evidence>
<sequence length="80" mass="8275">MRSSSLIPAGLSQLATASPPAPGEHPGLLQHLAAVPDPRRSAGRRHPLAFVLALVACAVLAGVKYLAVRVRASLALARFS</sequence>
<dbReference type="EMBL" id="CP163441">
    <property type="protein sequence ID" value="XDQ49213.1"/>
    <property type="molecule type" value="Genomic_DNA"/>
</dbReference>
<keyword evidence="2" id="KW-0812">Transmembrane</keyword>
<feature type="region of interest" description="Disordered" evidence="1">
    <location>
        <begin position="1"/>
        <end position="29"/>
    </location>
</feature>
<feature type="transmembrane region" description="Helical" evidence="2">
    <location>
        <begin position="47"/>
        <end position="68"/>
    </location>
</feature>